<sequence length="136" mass="15840">MCAVAFVLYQCNIKITEYKRQILTLNNQLSKYKDTTYKKSNNDSKKNLIINFNKPEFKYGITLPYTSIFIAPSEESIAISKIKEKSQVKIIDEAEINNEIWYYSLLNTESKINCNGWIKKSQFSMLMEDTNNIIGE</sequence>
<proteinExistence type="predicted"/>
<organism evidence="1 2">
    <name type="scientific">Clostridium perfringens (strain ATCC 13124 / DSM 756 / JCM 1290 / NCIMB 6125 / NCTC 8237 / Type A)</name>
    <dbReference type="NCBI Taxonomy" id="195103"/>
    <lineage>
        <taxon>Bacteria</taxon>
        <taxon>Bacillati</taxon>
        <taxon>Bacillota</taxon>
        <taxon>Clostridia</taxon>
        <taxon>Eubacteriales</taxon>
        <taxon>Clostridiaceae</taxon>
        <taxon>Clostridium</taxon>
    </lineage>
</organism>
<dbReference type="STRING" id="195103.CPF_0245"/>
<dbReference type="InterPro" id="IPR038200">
    <property type="entry name" value="GW_dom_sf"/>
</dbReference>
<evidence type="ECO:0008006" key="3">
    <source>
        <dbReference type="Google" id="ProtNLM"/>
    </source>
</evidence>
<dbReference type="AlphaFoldDB" id="A0A0H2YVR2"/>
<reference evidence="1 2" key="1">
    <citation type="journal article" date="2006" name="Genome Res.">
        <title>Skewed genomic variability in strains of the toxigenic bacterial pathogen, Clostridium perfringens.</title>
        <authorList>
            <person name="Myers G.S."/>
            <person name="Rasko D.A."/>
            <person name="Cheung J.K."/>
            <person name="Ravel J."/>
            <person name="Seshadri R."/>
            <person name="Deboy R.T."/>
            <person name="Ren Q."/>
            <person name="Varga J."/>
            <person name="Awad M.M."/>
            <person name="Brinkac L.M."/>
            <person name="Daugherty S.C."/>
            <person name="Haft D.H."/>
            <person name="Dodson R.J."/>
            <person name="Madupu R."/>
            <person name="Nelson W.C."/>
            <person name="Rosovitz M.J."/>
            <person name="Sullivan S.A."/>
            <person name="Khouri H."/>
            <person name="Dimitrov G.I."/>
            <person name="Watkins K.L."/>
            <person name="Mulligan S."/>
            <person name="Benton J."/>
            <person name="Radune D."/>
            <person name="Fisher D.J."/>
            <person name="Atkins H.S."/>
            <person name="Hiscox T."/>
            <person name="Jost B.H."/>
            <person name="Billington S.J."/>
            <person name="Songer J.G."/>
            <person name="McClane B.A."/>
            <person name="Titball R.W."/>
            <person name="Rood J.I."/>
            <person name="Melville S.B."/>
            <person name="Paulsen I.T."/>
        </authorList>
    </citation>
    <scope>NUCLEOTIDE SEQUENCE [LARGE SCALE GENOMIC DNA]</scope>
    <source>
        <strain evidence="2">ATCC 13124 / DSM 756 / JCM 1290 / NCIMB 6125 / NCTC 8237 / S 107 / Type A</strain>
    </source>
</reference>
<gene>
    <name evidence="1" type="ordered locus">CPF_0245</name>
</gene>
<dbReference type="PaxDb" id="195103-CPF_0245"/>
<dbReference type="KEGG" id="cpf:CPF_0245"/>
<dbReference type="Proteomes" id="UP000001823">
    <property type="component" value="Chromosome"/>
</dbReference>
<evidence type="ECO:0000313" key="1">
    <source>
        <dbReference type="EMBL" id="ABG84806.1"/>
    </source>
</evidence>
<dbReference type="HOGENOM" id="CLU_149191_0_0_9"/>
<dbReference type="EMBL" id="CP000246">
    <property type="protein sequence ID" value="ABG84806.1"/>
    <property type="molecule type" value="Genomic_DNA"/>
</dbReference>
<name>A0A0H2YVR2_CLOP1</name>
<accession>A0A0H2YVR2</accession>
<keyword evidence="2" id="KW-1185">Reference proteome</keyword>
<dbReference type="Gene3D" id="2.30.30.170">
    <property type="match status" value="1"/>
</dbReference>
<protein>
    <recommendedName>
        <fullName evidence="3">SH3 domain-containing protein</fullName>
    </recommendedName>
</protein>
<evidence type="ECO:0000313" key="2">
    <source>
        <dbReference type="Proteomes" id="UP000001823"/>
    </source>
</evidence>